<accession>A0AAV4M1X7</accession>
<name>A0AAV4M1X7_BABCB</name>
<proteinExistence type="predicted"/>
<geneLocation type="apicoplast" evidence="1"/>
<keyword evidence="1" id="KW-0934">Plastid</keyword>
<keyword evidence="2" id="KW-1185">Reference proteome</keyword>
<evidence type="ECO:0008006" key="3">
    <source>
        <dbReference type="Google" id="ProtNLM"/>
    </source>
</evidence>
<evidence type="ECO:0000313" key="2">
    <source>
        <dbReference type="Proteomes" id="UP001497744"/>
    </source>
</evidence>
<organism evidence="1 2">
    <name type="scientific">Babesia caballi</name>
    <dbReference type="NCBI Taxonomy" id="5871"/>
    <lineage>
        <taxon>Eukaryota</taxon>
        <taxon>Sar</taxon>
        <taxon>Alveolata</taxon>
        <taxon>Apicomplexa</taxon>
        <taxon>Aconoidasida</taxon>
        <taxon>Piroplasmida</taxon>
        <taxon>Babesiidae</taxon>
        <taxon>Babesia</taxon>
    </lineage>
</organism>
<gene>
    <name evidence="1" type="ORF">BcabD6B2_59030</name>
</gene>
<comment type="caution">
    <text evidence="1">The sequence shown here is derived from an EMBL/GenBank/DDBJ whole genome shotgun (WGS) entry which is preliminary data.</text>
</comment>
<sequence length="100" mass="12369">MNTNKYFFKNTINNIIENKIQNKLFFNIKKKKVRFYNYSNIYYKKLYKTLKLFSSILCKCKNRKFNIIQIKTILFNKQSKEYVTVIKHININNILNFFYK</sequence>
<keyword evidence="1" id="KW-0933">Apicoplast</keyword>
<dbReference type="EMBL" id="BPLF01000008">
    <property type="protein sequence ID" value="GIX66466.1"/>
    <property type="molecule type" value="Genomic_DNA"/>
</dbReference>
<evidence type="ECO:0000313" key="1">
    <source>
        <dbReference type="EMBL" id="GIX66466.1"/>
    </source>
</evidence>
<dbReference type="Proteomes" id="UP001497744">
    <property type="component" value="Unassembled WGS sequence"/>
</dbReference>
<protein>
    <recommendedName>
        <fullName evidence="3">Ribosomal protein S8</fullName>
    </recommendedName>
</protein>
<reference evidence="1 2" key="1">
    <citation type="submission" date="2021-06" db="EMBL/GenBank/DDBJ databases">
        <title>Genome sequence of Babesia caballi.</title>
        <authorList>
            <person name="Yamagishi J."/>
            <person name="Kidaka T."/>
            <person name="Ochi A."/>
        </authorList>
    </citation>
    <scope>NUCLEOTIDE SEQUENCE [LARGE SCALE GENOMIC DNA]</scope>
    <source>
        <strain evidence="1">USDA-D6B2</strain>
    </source>
</reference>
<dbReference type="AlphaFoldDB" id="A0AAV4M1X7"/>